<keyword evidence="3" id="KW-1185">Reference proteome</keyword>
<accession>A0ABP4XW88</accession>
<sequence>MRTLGRIVVRIMLGIIGAIALVLAATSAGNAIASSVEADQIVPYGTRVEVDGKKMNVVERGTGSRTVVLLPGFGTAAPGIDFEPLIAQLESKFRVVVVEPFGSGLSDDTDAPRTSERYVQEVHGALERLGIDRYAIAAHSIAGIYALAYADRYPDEVTAFIGIDSSVPGQPGTDDPLPIDLMRWMKWLGISRQLDAAGPDPLEGLPYSDEQRAQNRILSLRNSLSSAFVNEADATSVNFRNAEKLRFPTGLPVLLLVARDPNAPEPGWLDLHRRQAAQTPDGRVVELSGPHYLHHVQAPRIAEEIGKLLG</sequence>
<protein>
    <recommendedName>
        <fullName evidence="1">AB hydrolase-1 domain-containing protein</fullName>
    </recommendedName>
</protein>
<dbReference type="PANTHER" id="PTHR43798">
    <property type="entry name" value="MONOACYLGLYCEROL LIPASE"/>
    <property type="match status" value="1"/>
</dbReference>
<dbReference type="EMBL" id="BAAAOB010000003">
    <property type="protein sequence ID" value="GAA1793912.1"/>
    <property type="molecule type" value="Genomic_DNA"/>
</dbReference>
<dbReference type="SUPFAM" id="SSF53474">
    <property type="entry name" value="alpha/beta-Hydrolases"/>
    <property type="match status" value="1"/>
</dbReference>
<evidence type="ECO:0000259" key="1">
    <source>
        <dbReference type="Pfam" id="PF00561"/>
    </source>
</evidence>
<dbReference type="InterPro" id="IPR050266">
    <property type="entry name" value="AB_hydrolase_sf"/>
</dbReference>
<dbReference type="Pfam" id="PF00561">
    <property type="entry name" value="Abhydrolase_1"/>
    <property type="match status" value="1"/>
</dbReference>
<evidence type="ECO:0000313" key="3">
    <source>
        <dbReference type="Proteomes" id="UP001500851"/>
    </source>
</evidence>
<dbReference type="PANTHER" id="PTHR43798:SF33">
    <property type="entry name" value="HYDROLASE, PUTATIVE (AFU_ORTHOLOGUE AFUA_2G14860)-RELATED"/>
    <property type="match status" value="1"/>
</dbReference>
<evidence type="ECO:0000313" key="2">
    <source>
        <dbReference type="EMBL" id="GAA1793912.1"/>
    </source>
</evidence>
<dbReference type="InterPro" id="IPR000073">
    <property type="entry name" value="AB_hydrolase_1"/>
</dbReference>
<dbReference type="Proteomes" id="UP001500851">
    <property type="component" value="Unassembled WGS sequence"/>
</dbReference>
<dbReference type="InterPro" id="IPR029058">
    <property type="entry name" value="AB_hydrolase_fold"/>
</dbReference>
<dbReference type="RefSeq" id="WP_344032456.1">
    <property type="nucleotide sequence ID" value="NZ_BAAAOB010000003.1"/>
</dbReference>
<name>A0ABP4XW88_9MICO</name>
<comment type="caution">
    <text evidence="2">The sequence shown here is derived from an EMBL/GenBank/DDBJ whole genome shotgun (WGS) entry which is preliminary data.</text>
</comment>
<proteinExistence type="predicted"/>
<feature type="domain" description="AB hydrolase-1" evidence="1">
    <location>
        <begin position="66"/>
        <end position="225"/>
    </location>
</feature>
<reference evidence="3" key="1">
    <citation type="journal article" date="2019" name="Int. J. Syst. Evol. Microbiol.">
        <title>The Global Catalogue of Microorganisms (GCM) 10K type strain sequencing project: providing services to taxonomists for standard genome sequencing and annotation.</title>
        <authorList>
            <consortium name="The Broad Institute Genomics Platform"/>
            <consortium name="The Broad Institute Genome Sequencing Center for Infectious Disease"/>
            <person name="Wu L."/>
            <person name="Ma J."/>
        </authorList>
    </citation>
    <scope>NUCLEOTIDE SEQUENCE [LARGE SCALE GENOMIC DNA]</scope>
    <source>
        <strain evidence="3">JCM 14736</strain>
    </source>
</reference>
<organism evidence="2 3">
    <name type="scientific">Leucobacter iarius</name>
    <dbReference type="NCBI Taxonomy" id="333963"/>
    <lineage>
        <taxon>Bacteria</taxon>
        <taxon>Bacillati</taxon>
        <taxon>Actinomycetota</taxon>
        <taxon>Actinomycetes</taxon>
        <taxon>Micrococcales</taxon>
        <taxon>Microbacteriaceae</taxon>
        <taxon>Leucobacter</taxon>
    </lineage>
</organism>
<dbReference type="Gene3D" id="3.40.50.1820">
    <property type="entry name" value="alpha/beta hydrolase"/>
    <property type="match status" value="1"/>
</dbReference>
<gene>
    <name evidence="2" type="ORF">GCM10009768_23540</name>
</gene>